<evidence type="ECO:0000313" key="10">
    <source>
        <dbReference type="EMBL" id="PQJ29920.1"/>
    </source>
</evidence>
<dbReference type="CDD" id="cd12110">
    <property type="entry name" value="PHP_HisPPase_Hisj_like"/>
    <property type="match status" value="1"/>
</dbReference>
<dbReference type="PANTHER" id="PTHR21039">
    <property type="entry name" value="HISTIDINOL PHOSPHATASE-RELATED"/>
    <property type="match status" value="1"/>
</dbReference>
<comment type="caution">
    <text evidence="10">The sequence shown here is derived from an EMBL/GenBank/DDBJ whole genome shotgun (WGS) entry which is preliminary data.</text>
</comment>
<evidence type="ECO:0000256" key="3">
    <source>
        <dbReference type="ARBA" id="ARBA00013085"/>
    </source>
</evidence>
<dbReference type="GO" id="GO:0005737">
    <property type="term" value="C:cytoplasm"/>
    <property type="evidence" value="ECO:0007669"/>
    <property type="project" value="TreeGrafter"/>
</dbReference>
<dbReference type="InterPro" id="IPR010140">
    <property type="entry name" value="Histidinol_P_phosphatase_HisJ"/>
</dbReference>
<evidence type="ECO:0000256" key="2">
    <source>
        <dbReference type="ARBA" id="ARBA00009152"/>
    </source>
</evidence>
<name>A0A2S7U5S4_9BACT</name>
<keyword evidence="5 8" id="KW-0378">Hydrolase</keyword>
<dbReference type="EMBL" id="MQWA01000001">
    <property type="protein sequence ID" value="PQJ29920.1"/>
    <property type="molecule type" value="Genomic_DNA"/>
</dbReference>
<sequence length="268" mass="30329">MPADYHTHTPLCMHAEGEPEAFIDAAIAAGVTEYGISDHAPVGKEFFDDWRMLDSQLPEYFDWVERAKAHAGDKIPVRVGLECDWLPDCEGWITNLRDRHRWDYLIGSVHYINDGSNWNFDNPKWVGSKWAEADIEQVWTRYWQSYIDMADSGLFDILAHPDLIKKFGYRPDGELNRFYEPVIDAIATSGAIIELNTAGWHKPCAEQYPHSDFLGLARDGGVDLVISSDAHHPDEVARDFTKAIAIAKAAGYVETTLINQGQRSYEAL</sequence>
<comment type="similarity">
    <text evidence="2 8">Belongs to the PHP hydrolase family. HisK subfamily.</text>
</comment>
<dbReference type="NCBIfam" id="NF005596">
    <property type="entry name" value="PRK07328.1"/>
    <property type="match status" value="1"/>
</dbReference>
<dbReference type="UniPathway" id="UPA00031">
    <property type="reaction ID" value="UER00013"/>
</dbReference>
<feature type="domain" description="PHP" evidence="9">
    <location>
        <begin position="4"/>
        <end position="198"/>
    </location>
</feature>
<organism evidence="10 11">
    <name type="scientific">Rubritalea profundi</name>
    <dbReference type="NCBI Taxonomy" id="1658618"/>
    <lineage>
        <taxon>Bacteria</taxon>
        <taxon>Pseudomonadati</taxon>
        <taxon>Verrucomicrobiota</taxon>
        <taxon>Verrucomicrobiia</taxon>
        <taxon>Verrucomicrobiales</taxon>
        <taxon>Rubritaleaceae</taxon>
        <taxon>Rubritalea</taxon>
    </lineage>
</organism>
<comment type="catalytic activity">
    <reaction evidence="7 8">
        <text>L-histidinol phosphate + H2O = L-histidinol + phosphate</text>
        <dbReference type="Rhea" id="RHEA:14465"/>
        <dbReference type="ChEBI" id="CHEBI:15377"/>
        <dbReference type="ChEBI" id="CHEBI:43474"/>
        <dbReference type="ChEBI" id="CHEBI:57699"/>
        <dbReference type="ChEBI" id="CHEBI:57980"/>
        <dbReference type="EC" id="3.1.3.15"/>
    </reaction>
</comment>
<protein>
    <recommendedName>
        <fullName evidence="3 8">Histidinol-phosphatase</fullName>
        <shortName evidence="8">HolPase</shortName>
        <ecNumber evidence="3 8">3.1.3.15</ecNumber>
    </recommendedName>
</protein>
<dbReference type="InterPro" id="IPR004013">
    <property type="entry name" value="PHP_dom"/>
</dbReference>
<evidence type="ECO:0000256" key="5">
    <source>
        <dbReference type="ARBA" id="ARBA00022801"/>
    </source>
</evidence>
<dbReference type="OrthoDB" id="9775255at2"/>
<evidence type="ECO:0000313" key="11">
    <source>
        <dbReference type="Proteomes" id="UP000239907"/>
    </source>
</evidence>
<dbReference type="RefSeq" id="WP_105044434.1">
    <property type="nucleotide sequence ID" value="NZ_MQWA01000001.1"/>
</dbReference>
<accession>A0A2S7U5S4</accession>
<dbReference type="NCBIfam" id="TIGR01856">
    <property type="entry name" value="hisJ_fam"/>
    <property type="match status" value="1"/>
</dbReference>
<keyword evidence="4 8" id="KW-0028">Amino-acid biosynthesis</keyword>
<dbReference type="InterPro" id="IPR016195">
    <property type="entry name" value="Pol/histidinol_Pase-like"/>
</dbReference>
<dbReference type="Gene3D" id="3.20.20.140">
    <property type="entry name" value="Metal-dependent hydrolases"/>
    <property type="match status" value="1"/>
</dbReference>
<dbReference type="GO" id="GO:0000105">
    <property type="term" value="P:L-histidine biosynthetic process"/>
    <property type="evidence" value="ECO:0007669"/>
    <property type="project" value="UniProtKB-UniRule"/>
</dbReference>
<evidence type="ECO:0000256" key="1">
    <source>
        <dbReference type="ARBA" id="ARBA00004970"/>
    </source>
</evidence>
<comment type="pathway">
    <text evidence="1 8">Amino-acid biosynthesis; L-histidine biosynthesis; L-histidine from 5-phospho-alpha-D-ribose 1-diphosphate: step 8/9.</text>
</comment>
<proteinExistence type="inferred from homology"/>
<keyword evidence="6 8" id="KW-0368">Histidine biosynthesis</keyword>
<dbReference type="Proteomes" id="UP000239907">
    <property type="component" value="Unassembled WGS sequence"/>
</dbReference>
<reference evidence="10 11" key="1">
    <citation type="submission" date="2016-12" db="EMBL/GenBank/DDBJ databases">
        <title>Study of bacterial adaptation to deep sea.</title>
        <authorList>
            <person name="Song J."/>
            <person name="Yoshizawa S."/>
            <person name="Kogure K."/>
        </authorList>
    </citation>
    <scope>NUCLEOTIDE SEQUENCE [LARGE SCALE GENOMIC DNA]</scope>
    <source>
        <strain evidence="10 11">SAORIC-165</strain>
    </source>
</reference>
<evidence type="ECO:0000256" key="8">
    <source>
        <dbReference type="RuleBase" id="RU366003"/>
    </source>
</evidence>
<gene>
    <name evidence="10" type="ORF">BSZ32_16480</name>
</gene>
<evidence type="ECO:0000256" key="6">
    <source>
        <dbReference type="ARBA" id="ARBA00023102"/>
    </source>
</evidence>
<dbReference type="SUPFAM" id="SSF89550">
    <property type="entry name" value="PHP domain-like"/>
    <property type="match status" value="1"/>
</dbReference>
<dbReference type="PANTHER" id="PTHR21039:SF0">
    <property type="entry name" value="HISTIDINOL-PHOSPHATASE"/>
    <property type="match status" value="1"/>
</dbReference>
<dbReference type="AlphaFoldDB" id="A0A2S7U5S4"/>
<keyword evidence="11" id="KW-1185">Reference proteome</keyword>
<dbReference type="GO" id="GO:0004401">
    <property type="term" value="F:histidinol-phosphatase activity"/>
    <property type="evidence" value="ECO:0007669"/>
    <property type="project" value="UniProtKB-UniRule"/>
</dbReference>
<evidence type="ECO:0000256" key="4">
    <source>
        <dbReference type="ARBA" id="ARBA00022605"/>
    </source>
</evidence>
<evidence type="ECO:0000259" key="9">
    <source>
        <dbReference type="Pfam" id="PF02811"/>
    </source>
</evidence>
<dbReference type="Pfam" id="PF02811">
    <property type="entry name" value="PHP"/>
    <property type="match status" value="1"/>
</dbReference>
<dbReference type="EC" id="3.1.3.15" evidence="3 8"/>
<evidence type="ECO:0000256" key="7">
    <source>
        <dbReference type="ARBA" id="ARBA00049158"/>
    </source>
</evidence>